<protein>
    <submittedName>
        <fullName evidence="1">Uncharacterized protein</fullName>
    </submittedName>
</protein>
<dbReference type="Proteomes" id="UP000249986">
    <property type="component" value="Unassembled WGS sequence"/>
</dbReference>
<dbReference type="AlphaFoldDB" id="A0A2X2YAF7"/>
<proteinExistence type="predicted"/>
<sequence>MRKISDVIREKVDFINNTEHFRVDMKVIDSKVSDRLRIASETIELKLPENITMELSIAGQDNNGICSILGGNYPVFIDFKEDGINKGTIDILNYYNLRKDIKFTNSDSNWIYFRCEKIIEKIKEIPIYKS</sequence>
<name>A0A2X2YAF7_CLOPF</name>
<dbReference type="RefSeq" id="WP_111926360.1">
    <property type="nucleotide sequence ID" value="NZ_UAWG01000009.1"/>
</dbReference>
<dbReference type="EMBL" id="UAWG01000009">
    <property type="protein sequence ID" value="SQB59913.1"/>
    <property type="molecule type" value="Genomic_DNA"/>
</dbReference>
<evidence type="ECO:0000313" key="1">
    <source>
        <dbReference type="EMBL" id="SQB59913.1"/>
    </source>
</evidence>
<accession>A0A2X2YAF7</accession>
<evidence type="ECO:0000313" key="2">
    <source>
        <dbReference type="Proteomes" id="UP000249986"/>
    </source>
</evidence>
<reference evidence="1 2" key="1">
    <citation type="submission" date="2018-06" db="EMBL/GenBank/DDBJ databases">
        <authorList>
            <consortium name="Pathogen Informatics"/>
            <person name="Doyle S."/>
        </authorList>
    </citation>
    <scope>NUCLEOTIDE SEQUENCE [LARGE SCALE GENOMIC DNA]</scope>
    <source>
        <strain evidence="1 2">NCTC10719</strain>
    </source>
</reference>
<organism evidence="1 2">
    <name type="scientific">Clostridium perfringens</name>
    <dbReference type="NCBI Taxonomy" id="1502"/>
    <lineage>
        <taxon>Bacteria</taxon>
        <taxon>Bacillati</taxon>
        <taxon>Bacillota</taxon>
        <taxon>Clostridia</taxon>
        <taxon>Eubacteriales</taxon>
        <taxon>Clostridiaceae</taxon>
        <taxon>Clostridium</taxon>
    </lineage>
</organism>
<gene>
    <name evidence="1" type="ORF">NCTC10719_01456</name>
</gene>